<evidence type="ECO:0000313" key="1">
    <source>
        <dbReference type="EMBL" id="BCZ17729.1"/>
    </source>
</evidence>
<dbReference type="Proteomes" id="UP000826775">
    <property type="component" value="Chromosome"/>
</dbReference>
<accession>A0ABN6I542</accession>
<protein>
    <submittedName>
        <fullName evidence="1">Uncharacterized protein</fullName>
    </submittedName>
</protein>
<keyword evidence="2" id="KW-1185">Reference proteome</keyword>
<name>A0ABN6I542_9HELI</name>
<reference evidence="1 2" key="1">
    <citation type="submission" date="2021-07" db="EMBL/GenBank/DDBJ databases">
        <title>Novel Helicobacter sp. Isolated from a dog.</title>
        <authorList>
            <person name="Rimbara E."/>
            <person name="Suzuki M."/>
        </authorList>
    </citation>
    <scope>NUCLEOTIDE SEQUENCE [LARGE SCALE GENOMIC DNA]</scope>
    <source>
        <strain evidence="2">NHP19-003</strain>
    </source>
</reference>
<sequence length="66" mass="7340">MFGFLKAMVGTVGTVVAGSSVAKARDEEGLVRENLFLFRTKIKRQLDIQKLPSMPRITMEKRGIAT</sequence>
<dbReference type="EMBL" id="AP024814">
    <property type="protein sequence ID" value="BCZ17729.1"/>
    <property type="molecule type" value="Genomic_DNA"/>
</dbReference>
<gene>
    <name evidence="1" type="ORF">NHP190003_10110</name>
</gene>
<organism evidence="1 2">
    <name type="scientific">Helicobacter gastrocanis</name>
    <dbReference type="NCBI Taxonomy" id="2849641"/>
    <lineage>
        <taxon>Bacteria</taxon>
        <taxon>Pseudomonadati</taxon>
        <taxon>Campylobacterota</taxon>
        <taxon>Epsilonproteobacteria</taxon>
        <taxon>Campylobacterales</taxon>
        <taxon>Helicobacteraceae</taxon>
        <taxon>Helicobacter</taxon>
    </lineage>
</organism>
<proteinExistence type="predicted"/>
<evidence type="ECO:0000313" key="2">
    <source>
        <dbReference type="Proteomes" id="UP000826775"/>
    </source>
</evidence>